<name>A2DWT0_TRIV3</name>
<keyword evidence="3" id="KW-1185">Reference proteome</keyword>
<dbReference type="VEuPathDB" id="TrichDB:TVAGG3_0839580"/>
<evidence type="ECO:0000313" key="2">
    <source>
        <dbReference type="EMBL" id="EAY15112.1"/>
    </source>
</evidence>
<reference evidence="2" key="1">
    <citation type="submission" date="2006-10" db="EMBL/GenBank/DDBJ databases">
        <authorList>
            <person name="Amadeo P."/>
            <person name="Zhao Q."/>
            <person name="Wortman J."/>
            <person name="Fraser-Liggett C."/>
            <person name="Carlton J."/>
        </authorList>
    </citation>
    <scope>NUCLEOTIDE SEQUENCE</scope>
    <source>
        <strain evidence="2">G3</strain>
    </source>
</reference>
<protein>
    <submittedName>
        <fullName evidence="2">Uncharacterized protein</fullName>
    </submittedName>
</protein>
<evidence type="ECO:0000313" key="3">
    <source>
        <dbReference type="Proteomes" id="UP000001542"/>
    </source>
</evidence>
<dbReference type="VEuPathDB" id="TrichDB:TVAG_392290"/>
<feature type="region of interest" description="Disordered" evidence="1">
    <location>
        <begin position="325"/>
        <end position="350"/>
    </location>
</feature>
<sequence length="373" mass="43180">MNERQLLTEIRLQQNKSTTPLQLMTEREFRYFLFHLLDKPREFGDFINTLSTYKYSEMIKLEQQSRGESAFAKILRIYTEGENPLSISTPLTMAERRSFILDLIPESLQTTRSQISKMNLSKEVFESFAQTFGYYHNLSIENENLADRIKEVVSLKRGAPAPVESLLTTARSIPTLTPRLSSRSTPISFNTSSAMTIQRSIAMSTTDFRDTSKRSWTAKTRKIEVERKPQVERKAKTVKIKSRDVLKPSVASLVKAIDLEEARTMSIEELNNIIQDREKQIIHNKQEAATLSQKITCLKRDCINLEDEISSLESQYESYLAAAEQRKQEEEQEKIHTSRMYSSRRREANEITHQLQEAIEENKKLKKQLSGLQ</sequence>
<proteinExistence type="predicted"/>
<evidence type="ECO:0000256" key="1">
    <source>
        <dbReference type="SAM" id="MobiDB-lite"/>
    </source>
</evidence>
<dbReference type="Proteomes" id="UP000001542">
    <property type="component" value="Unassembled WGS sequence"/>
</dbReference>
<reference evidence="2" key="2">
    <citation type="journal article" date="2007" name="Science">
        <title>Draft genome sequence of the sexually transmitted pathogen Trichomonas vaginalis.</title>
        <authorList>
            <person name="Carlton J.M."/>
            <person name="Hirt R.P."/>
            <person name="Silva J.C."/>
            <person name="Delcher A.L."/>
            <person name="Schatz M."/>
            <person name="Zhao Q."/>
            <person name="Wortman J.R."/>
            <person name="Bidwell S.L."/>
            <person name="Alsmark U.C.M."/>
            <person name="Besteiro S."/>
            <person name="Sicheritz-Ponten T."/>
            <person name="Noel C.J."/>
            <person name="Dacks J.B."/>
            <person name="Foster P.G."/>
            <person name="Simillion C."/>
            <person name="Van de Peer Y."/>
            <person name="Miranda-Saavedra D."/>
            <person name="Barton G.J."/>
            <person name="Westrop G.D."/>
            <person name="Mueller S."/>
            <person name="Dessi D."/>
            <person name="Fiori P.L."/>
            <person name="Ren Q."/>
            <person name="Paulsen I."/>
            <person name="Zhang H."/>
            <person name="Bastida-Corcuera F.D."/>
            <person name="Simoes-Barbosa A."/>
            <person name="Brown M.T."/>
            <person name="Hayes R.D."/>
            <person name="Mukherjee M."/>
            <person name="Okumura C.Y."/>
            <person name="Schneider R."/>
            <person name="Smith A.J."/>
            <person name="Vanacova S."/>
            <person name="Villalvazo M."/>
            <person name="Haas B.J."/>
            <person name="Pertea M."/>
            <person name="Feldblyum T.V."/>
            <person name="Utterback T.R."/>
            <person name="Shu C.L."/>
            <person name="Osoegawa K."/>
            <person name="de Jong P.J."/>
            <person name="Hrdy I."/>
            <person name="Horvathova L."/>
            <person name="Zubacova Z."/>
            <person name="Dolezal P."/>
            <person name="Malik S.B."/>
            <person name="Logsdon J.M. Jr."/>
            <person name="Henze K."/>
            <person name="Gupta A."/>
            <person name="Wang C.C."/>
            <person name="Dunne R.L."/>
            <person name="Upcroft J.A."/>
            <person name="Upcroft P."/>
            <person name="White O."/>
            <person name="Salzberg S.L."/>
            <person name="Tang P."/>
            <person name="Chiu C.-H."/>
            <person name="Lee Y.-S."/>
            <person name="Embley T.M."/>
            <person name="Coombs G.H."/>
            <person name="Mottram J.C."/>
            <person name="Tachezy J."/>
            <person name="Fraser-Liggett C.M."/>
            <person name="Johnson P.J."/>
        </authorList>
    </citation>
    <scope>NUCLEOTIDE SEQUENCE [LARGE SCALE GENOMIC DNA]</scope>
    <source>
        <strain evidence="2">G3</strain>
    </source>
</reference>
<organism evidence="2 3">
    <name type="scientific">Trichomonas vaginalis (strain ATCC PRA-98 / G3)</name>
    <dbReference type="NCBI Taxonomy" id="412133"/>
    <lineage>
        <taxon>Eukaryota</taxon>
        <taxon>Metamonada</taxon>
        <taxon>Parabasalia</taxon>
        <taxon>Trichomonadida</taxon>
        <taxon>Trichomonadidae</taxon>
        <taxon>Trichomonas</taxon>
    </lineage>
</organism>
<dbReference type="RefSeq" id="XP_001327335.1">
    <property type="nucleotide sequence ID" value="XM_001327300.1"/>
</dbReference>
<feature type="compositionally biased region" description="Basic and acidic residues" evidence="1">
    <location>
        <begin position="325"/>
        <end position="336"/>
    </location>
</feature>
<dbReference type="AlphaFoldDB" id="A2DWT0"/>
<gene>
    <name evidence="2" type="ORF">TVAG_392290</name>
</gene>
<dbReference type="EMBL" id="DS113260">
    <property type="protein sequence ID" value="EAY15112.1"/>
    <property type="molecule type" value="Genomic_DNA"/>
</dbReference>
<dbReference type="SMR" id="A2DWT0"/>
<dbReference type="InParanoid" id="A2DWT0"/>
<dbReference type="KEGG" id="tva:4773113"/>
<accession>A2DWT0</accession>